<sequence>MTWSEEALIAQAVSRITDEGPVLAAGIFGLANLIAGSTAGTVAGSVAGDTAAGAADALGVGGMFGALLKIGGALAGMRAGTHATASAQGASVRLLVAITAERIHVLNTGDADQQTEFDAFDRSSVHIDTTTVGVSRFLTLTDPETGHTLRLHGTLMPLSPLAEGDTTVFALLEDAENGKDRAPSN</sequence>
<gene>
    <name evidence="1" type="ORF">MUN76_13620</name>
</gene>
<evidence type="ECO:0000313" key="1">
    <source>
        <dbReference type="EMBL" id="UOQ60063.1"/>
    </source>
</evidence>
<proteinExistence type="predicted"/>
<reference evidence="1 2" key="1">
    <citation type="submission" date="2022-04" db="EMBL/GenBank/DDBJ databases">
        <title>Leucobacter sp. isolated from rhizosphere of onion.</title>
        <authorList>
            <person name="Won M."/>
            <person name="Lee C.-M."/>
            <person name="Woen H.-Y."/>
            <person name="Kwon S.-W."/>
        </authorList>
    </citation>
    <scope>NUCLEOTIDE SEQUENCE [LARGE SCALE GENOMIC DNA]</scope>
    <source>
        <strain evidence="1 2">H25R-14</strain>
    </source>
</reference>
<dbReference type="RefSeq" id="WP_244685402.1">
    <property type="nucleotide sequence ID" value="NZ_CP095043.1"/>
</dbReference>
<organism evidence="1 2">
    <name type="scientific">Leucobacter rhizosphaerae</name>
    <dbReference type="NCBI Taxonomy" id="2932245"/>
    <lineage>
        <taxon>Bacteria</taxon>
        <taxon>Bacillati</taxon>
        <taxon>Actinomycetota</taxon>
        <taxon>Actinomycetes</taxon>
        <taxon>Micrococcales</taxon>
        <taxon>Microbacteriaceae</taxon>
        <taxon>Leucobacter</taxon>
    </lineage>
</organism>
<name>A0ABY4FUS6_9MICO</name>
<accession>A0ABY4FUS6</accession>
<dbReference type="Proteomes" id="UP000831775">
    <property type="component" value="Chromosome"/>
</dbReference>
<keyword evidence="2" id="KW-1185">Reference proteome</keyword>
<dbReference type="EMBL" id="CP095043">
    <property type="protein sequence ID" value="UOQ60063.1"/>
    <property type="molecule type" value="Genomic_DNA"/>
</dbReference>
<evidence type="ECO:0000313" key="2">
    <source>
        <dbReference type="Proteomes" id="UP000831775"/>
    </source>
</evidence>
<protein>
    <submittedName>
        <fullName evidence="1">Uncharacterized protein</fullName>
    </submittedName>
</protein>